<dbReference type="PANTHER" id="PTHR33178">
    <property type="match status" value="1"/>
</dbReference>
<accession>A0A2S8SQA6</accession>
<dbReference type="Gene3D" id="3.30.70.100">
    <property type="match status" value="1"/>
</dbReference>
<evidence type="ECO:0000256" key="1">
    <source>
        <dbReference type="ARBA" id="ARBA00011738"/>
    </source>
</evidence>
<dbReference type="InterPro" id="IPR013097">
    <property type="entry name" value="Dabb"/>
</dbReference>
<dbReference type="OrthoDB" id="9808130at2"/>
<proteinExistence type="predicted"/>
<dbReference type="PROSITE" id="PS51502">
    <property type="entry name" value="S_R_A_B_BARREL"/>
    <property type="match status" value="1"/>
</dbReference>
<dbReference type="SMART" id="SM00886">
    <property type="entry name" value="Dabb"/>
    <property type="match status" value="1"/>
</dbReference>
<dbReference type="RefSeq" id="WP_106380860.1">
    <property type="nucleotide sequence ID" value="NZ_NIGF01000017.1"/>
</dbReference>
<name>A0A2S8SQA6_9BACT</name>
<dbReference type="AlphaFoldDB" id="A0A2S8SQA6"/>
<dbReference type="InterPro" id="IPR044662">
    <property type="entry name" value="HS1/DABB1-like"/>
</dbReference>
<evidence type="ECO:0000259" key="2">
    <source>
        <dbReference type="PROSITE" id="PS51502"/>
    </source>
</evidence>
<dbReference type="EMBL" id="NIGF01000017">
    <property type="protein sequence ID" value="PQV62983.1"/>
    <property type="molecule type" value="Genomic_DNA"/>
</dbReference>
<reference evidence="3 4" key="1">
    <citation type="journal article" date="2018" name="Syst. Appl. Microbiol.">
        <title>Abditibacterium utsteinense sp. nov., the first cultivated member of candidate phylum FBP, isolated from ice-free Antarctic soil samples.</title>
        <authorList>
            <person name="Tahon G."/>
            <person name="Tytgat B."/>
            <person name="Lebbe L."/>
            <person name="Carlier A."/>
            <person name="Willems A."/>
        </authorList>
    </citation>
    <scope>NUCLEOTIDE SEQUENCE [LARGE SCALE GENOMIC DNA]</scope>
    <source>
        <strain evidence="3 4">LMG 29911</strain>
    </source>
</reference>
<evidence type="ECO:0000313" key="3">
    <source>
        <dbReference type="EMBL" id="PQV62983.1"/>
    </source>
</evidence>
<dbReference type="Proteomes" id="UP000237684">
    <property type="component" value="Unassembled WGS sequence"/>
</dbReference>
<evidence type="ECO:0000313" key="4">
    <source>
        <dbReference type="Proteomes" id="UP000237684"/>
    </source>
</evidence>
<sequence>MKAPPKIMIYHLVWFKLNEEISRDEIAELEANLKEMTPQIPQIIELEAGEDFSGRSRGFSFGLSVKFASREDSQIYDKHEAHQAFIAKSRKFWTDVMALDFEV</sequence>
<gene>
    <name evidence="3" type="ORF">B1R32_11725</name>
</gene>
<dbReference type="PANTHER" id="PTHR33178:SF10">
    <property type="entry name" value="STRESS-RESPONSE A_B BARREL DOMAIN-CONTAINING PROTEIN"/>
    <property type="match status" value="1"/>
</dbReference>
<dbReference type="SUPFAM" id="SSF54909">
    <property type="entry name" value="Dimeric alpha+beta barrel"/>
    <property type="match status" value="1"/>
</dbReference>
<dbReference type="Pfam" id="PF07876">
    <property type="entry name" value="Dabb"/>
    <property type="match status" value="1"/>
</dbReference>
<organism evidence="3 4">
    <name type="scientific">Abditibacterium utsteinense</name>
    <dbReference type="NCBI Taxonomy" id="1960156"/>
    <lineage>
        <taxon>Bacteria</taxon>
        <taxon>Pseudomonadati</taxon>
        <taxon>Abditibacteriota</taxon>
        <taxon>Abditibacteriia</taxon>
        <taxon>Abditibacteriales</taxon>
        <taxon>Abditibacteriaceae</taxon>
        <taxon>Abditibacterium</taxon>
    </lineage>
</organism>
<dbReference type="InterPro" id="IPR011008">
    <property type="entry name" value="Dimeric_a/b-barrel"/>
</dbReference>
<keyword evidence="4" id="KW-1185">Reference proteome</keyword>
<comment type="subunit">
    <text evidence="1">Homodimer.</text>
</comment>
<comment type="caution">
    <text evidence="3">The sequence shown here is derived from an EMBL/GenBank/DDBJ whole genome shotgun (WGS) entry which is preliminary data.</text>
</comment>
<protein>
    <submittedName>
        <fullName evidence="3">Stress responsive A/B Barrel Domain</fullName>
    </submittedName>
</protein>
<dbReference type="InParanoid" id="A0A2S8SQA6"/>
<feature type="domain" description="Stress-response A/B barrel" evidence="2">
    <location>
        <begin position="9"/>
        <end position="101"/>
    </location>
</feature>